<dbReference type="Proteomes" id="UP000004217">
    <property type="component" value="Unassembled WGS sequence"/>
</dbReference>
<evidence type="ECO:0000256" key="1">
    <source>
        <dbReference type="SAM" id="MobiDB-lite"/>
    </source>
</evidence>
<sequence>MTRPPADPGVRAWLDALRPAPDTAAHPAPEAAPEAAPDSLETPSADEARRRMDLLDVPAEDRERVLATLPDPVGDPELWRALGHCHRALFAPSAPAPRDTHWPDAPVALGAAGRYFYVHLCLLALPSALERQRRLGIPAEVVAATFADVGAKLLTYRRAHGTGGFDRQRWVIRHFRGTLYRLGHLQFERTTLDARALGGPPGPGGPADGEQVLDVHIPADGRLTPDRCDQSLRAAPAFFARHFPGEPVRFAICSSWLLDGQLADHLPRDANILRFQRRFTRFGDRPAGDDDILEFVFHTPPGTADLNRLPRDTTLRRAIVDHLRAGRHWRAPHGWLRLPETT</sequence>
<dbReference type="InterPro" id="IPR041644">
    <property type="entry name" value="GNAT_C"/>
</dbReference>
<dbReference type="InterPro" id="IPR041273">
    <property type="entry name" value="NAT_N"/>
</dbReference>
<feature type="domain" description="N-acyltransferase N-terminal" evidence="2">
    <location>
        <begin position="46"/>
        <end position="177"/>
    </location>
</feature>
<organism evidence="4 5">
    <name type="scientific">Streptomyces zinciresistens K42</name>
    <dbReference type="NCBI Taxonomy" id="700597"/>
    <lineage>
        <taxon>Bacteria</taxon>
        <taxon>Bacillati</taxon>
        <taxon>Actinomycetota</taxon>
        <taxon>Actinomycetes</taxon>
        <taxon>Kitasatosporales</taxon>
        <taxon>Streptomycetaceae</taxon>
        <taxon>Streptomyces</taxon>
    </lineage>
</organism>
<dbReference type="AlphaFoldDB" id="G2GFN2"/>
<dbReference type="Pfam" id="PF18164">
    <property type="entry name" value="GNAT_C"/>
    <property type="match status" value="1"/>
</dbReference>
<accession>G2GFN2</accession>
<dbReference type="Gene3D" id="3.40.630.120">
    <property type="match status" value="1"/>
</dbReference>
<gene>
    <name evidence="4" type="ORF">SZN_21581</name>
</gene>
<reference evidence="4 5" key="1">
    <citation type="submission" date="2011-08" db="EMBL/GenBank/DDBJ databases">
        <authorList>
            <person name="Lin Y."/>
            <person name="Hao X."/>
            <person name="Johnstone L."/>
            <person name="Miller S.J."/>
            <person name="Wei G."/>
            <person name="Rensing C."/>
        </authorList>
    </citation>
    <scope>NUCLEOTIDE SEQUENCE [LARGE SCALE GENOMIC DNA]</scope>
    <source>
        <strain evidence="4 5">K42</strain>
    </source>
</reference>
<protein>
    <recommendedName>
        <fullName evidence="6">Acyltransferase</fullName>
    </recommendedName>
</protein>
<dbReference type="Pfam" id="PF18082">
    <property type="entry name" value="NAT_N"/>
    <property type="match status" value="1"/>
</dbReference>
<evidence type="ECO:0000259" key="2">
    <source>
        <dbReference type="Pfam" id="PF18082"/>
    </source>
</evidence>
<dbReference type="EMBL" id="AGBF01000082">
    <property type="protein sequence ID" value="EGX57688.1"/>
    <property type="molecule type" value="Genomic_DNA"/>
</dbReference>
<dbReference type="PATRIC" id="fig|700597.3.peg.4236"/>
<comment type="caution">
    <text evidence="4">The sequence shown here is derived from an EMBL/GenBank/DDBJ whole genome shotgun (WGS) entry which is preliminary data.</text>
</comment>
<evidence type="ECO:0000313" key="5">
    <source>
        <dbReference type="Proteomes" id="UP000004217"/>
    </source>
</evidence>
<feature type="region of interest" description="Disordered" evidence="1">
    <location>
        <begin position="19"/>
        <end position="46"/>
    </location>
</feature>
<name>G2GFN2_9ACTN</name>
<keyword evidence="5" id="KW-1185">Reference proteome</keyword>
<dbReference type="RefSeq" id="WP_007498423.1">
    <property type="nucleotide sequence ID" value="NZ_AGBF01000082.1"/>
</dbReference>
<proteinExistence type="predicted"/>
<evidence type="ECO:0000259" key="3">
    <source>
        <dbReference type="Pfam" id="PF18164"/>
    </source>
</evidence>
<evidence type="ECO:0000313" key="4">
    <source>
        <dbReference type="EMBL" id="EGX57688.1"/>
    </source>
</evidence>
<feature type="compositionally biased region" description="Low complexity" evidence="1">
    <location>
        <begin position="19"/>
        <end position="38"/>
    </location>
</feature>
<evidence type="ECO:0008006" key="6">
    <source>
        <dbReference type="Google" id="ProtNLM"/>
    </source>
</evidence>
<dbReference type="OrthoDB" id="3229305at2"/>
<feature type="domain" description="GNAT-like C-terminal" evidence="3">
    <location>
        <begin position="179"/>
        <end position="336"/>
    </location>
</feature>